<comment type="caution">
    <text evidence="6">The sequence shown here is derived from an EMBL/GenBank/DDBJ whole genome shotgun (WGS) entry which is preliminary data.</text>
</comment>
<dbReference type="InterPro" id="IPR024775">
    <property type="entry name" value="DinB-like"/>
</dbReference>
<evidence type="ECO:0000313" key="7">
    <source>
        <dbReference type="Proteomes" id="UP001284601"/>
    </source>
</evidence>
<dbReference type="RefSeq" id="WP_318599735.1">
    <property type="nucleotide sequence ID" value="NZ_JAWSTH010000081.1"/>
</dbReference>
<comment type="pathway">
    <text evidence="3">Amino-acid biosynthesis; ergothioneine biosynthesis.</text>
</comment>
<keyword evidence="7" id="KW-1185">Reference proteome</keyword>
<dbReference type="Gene3D" id="1.20.120.450">
    <property type="entry name" value="dinb family like domain"/>
    <property type="match status" value="1"/>
</dbReference>
<evidence type="ECO:0000259" key="5">
    <source>
        <dbReference type="Pfam" id="PF12867"/>
    </source>
</evidence>
<dbReference type="InterPro" id="IPR005532">
    <property type="entry name" value="SUMF_dom"/>
</dbReference>
<evidence type="ECO:0000259" key="4">
    <source>
        <dbReference type="Pfam" id="PF03781"/>
    </source>
</evidence>
<gene>
    <name evidence="6" type="primary">egtB</name>
    <name evidence="6" type="ORF">R7226_23185</name>
</gene>
<dbReference type="InterPro" id="IPR034660">
    <property type="entry name" value="DinB/YfiT-like"/>
</dbReference>
<reference evidence="7" key="1">
    <citation type="submission" date="2023-07" db="EMBL/GenBank/DDBJ databases">
        <title>Conexibacter stalactiti sp. nov., isolated from stalactites in a lava cave and emended description of the genus Conexibacter.</title>
        <authorList>
            <person name="Lee S.D."/>
        </authorList>
    </citation>
    <scope>NUCLEOTIDE SEQUENCE [LARGE SCALE GENOMIC DNA]</scope>
    <source>
        <strain evidence="7">KCTC 39840</strain>
    </source>
</reference>
<evidence type="ECO:0000256" key="2">
    <source>
        <dbReference type="ARBA" id="ARBA00023004"/>
    </source>
</evidence>
<feature type="domain" description="DinB-like" evidence="5">
    <location>
        <begin position="19"/>
        <end position="141"/>
    </location>
</feature>
<dbReference type="Pfam" id="PF03781">
    <property type="entry name" value="FGE-sulfatase"/>
    <property type="match status" value="1"/>
</dbReference>
<dbReference type="SUPFAM" id="SSF56436">
    <property type="entry name" value="C-type lectin-like"/>
    <property type="match status" value="1"/>
</dbReference>
<dbReference type="EMBL" id="JAWSTH010000081">
    <property type="protein sequence ID" value="MDW5597271.1"/>
    <property type="molecule type" value="Genomic_DNA"/>
</dbReference>
<dbReference type="InterPro" id="IPR016187">
    <property type="entry name" value="CTDL_fold"/>
</dbReference>
<organism evidence="6 7">
    <name type="scientific">Conexibacter stalactiti</name>
    <dbReference type="NCBI Taxonomy" id="1940611"/>
    <lineage>
        <taxon>Bacteria</taxon>
        <taxon>Bacillati</taxon>
        <taxon>Actinomycetota</taxon>
        <taxon>Thermoleophilia</taxon>
        <taxon>Solirubrobacterales</taxon>
        <taxon>Conexibacteraceae</taxon>
        <taxon>Conexibacter</taxon>
    </lineage>
</organism>
<sequence>MPSQTAAQASDVETIVRVLAETRERTLRLVGHLDDATLERVHTPLLSPLVWDLGHIAAFEDLWAVRRLDGQELLRPDLAQVYDAFETPRAERGEIPFLRRAEALDYLDAVRARTLAALARHGVDPLVHELVIRHEQQHGETMLQAMQLAGLPAPADALPAPLRGEHGAAPAPGAGGLELIELPAARVTLGAPPLEQAFSYDNERPRHAVELPAYRIGRTAITNATFLTFVEGGGYERREWWSREAWAWKEEYDIERPAGWQRDGDGAWVQRRMDRLVPLDPDAPVVHVSWFEADAFARAHGARLPSEAEWEAAATWDHATGRQLAQPWGDGDARGRANVDWRQYGTVPVGAHPGGAAPSGCLGMIGDTWEWTSSSFGGYPGFSAHPYREYSEVFFGDAYRVLRGGSWATRARVATPTFRNWDYPQRRQIFAGFRIAKDPR</sequence>
<evidence type="ECO:0000256" key="3">
    <source>
        <dbReference type="ARBA" id="ARBA00037882"/>
    </source>
</evidence>
<dbReference type="InterPro" id="IPR051043">
    <property type="entry name" value="Sulfatase_Mod_Factor_Kinase"/>
</dbReference>
<dbReference type="PANTHER" id="PTHR23150">
    <property type="entry name" value="SULFATASE MODIFYING FACTOR 1, 2"/>
    <property type="match status" value="1"/>
</dbReference>
<dbReference type="NCBIfam" id="TIGR03440">
    <property type="entry name" value="egtB_TIGR03440"/>
    <property type="match status" value="1"/>
</dbReference>
<dbReference type="InterPro" id="IPR042095">
    <property type="entry name" value="SUMF_sf"/>
</dbReference>
<proteinExistence type="predicted"/>
<evidence type="ECO:0000256" key="1">
    <source>
        <dbReference type="ARBA" id="ARBA00023002"/>
    </source>
</evidence>
<keyword evidence="1" id="KW-0560">Oxidoreductase</keyword>
<evidence type="ECO:0000313" key="6">
    <source>
        <dbReference type="EMBL" id="MDW5597271.1"/>
    </source>
</evidence>
<dbReference type="Pfam" id="PF12867">
    <property type="entry name" value="DinB_2"/>
    <property type="match status" value="1"/>
</dbReference>
<dbReference type="PANTHER" id="PTHR23150:SF36">
    <property type="entry name" value="HERCYNINE OXYGENASE"/>
    <property type="match status" value="1"/>
</dbReference>
<dbReference type="InterPro" id="IPR017806">
    <property type="entry name" value="EgtB"/>
</dbReference>
<feature type="domain" description="Sulfatase-modifying factor enzyme-like" evidence="4">
    <location>
        <begin position="178"/>
        <end position="437"/>
    </location>
</feature>
<dbReference type="Proteomes" id="UP001284601">
    <property type="component" value="Unassembled WGS sequence"/>
</dbReference>
<dbReference type="SUPFAM" id="SSF109854">
    <property type="entry name" value="DinB/YfiT-like putative metalloenzymes"/>
    <property type="match status" value="1"/>
</dbReference>
<keyword evidence="2" id="KW-0408">Iron</keyword>
<protein>
    <submittedName>
        <fullName evidence="6">Ergothioneine biosynthesis protein EgtB</fullName>
    </submittedName>
</protein>
<name>A0ABU4HVC2_9ACTN</name>
<dbReference type="Gene3D" id="3.90.1580.10">
    <property type="entry name" value="paralog of FGE (formylglycine-generating enzyme)"/>
    <property type="match status" value="1"/>
</dbReference>
<accession>A0ABU4HVC2</accession>